<dbReference type="InterPro" id="IPR004027">
    <property type="entry name" value="SEC_C_motif"/>
</dbReference>
<dbReference type="Pfam" id="PF17775">
    <property type="entry name" value="YchJ_M-like"/>
    <property type="match status" value="1"/>
</dbReference>
<feature type="domain" description="YchJ-like middle NTF2-like" evidence="1">
    <location>
        <begin position="103"/>
        <end position="211"/>
    </location>
</feature>
<evidence type="ECO:0000259" key="1">
    <source>
        <dbReference type="Pfam" id="PF17775"/>
    </source>
</evidence>
<proteinExistence type="predicted"/>
<organism evidence="2">
    <name type="scientific">Chlamydomonas leiostraca</name>
    <dbReference type="NCBI Taxonomy" id="1034604"/>
    <lineage>
        <taxon>Eukaryota</taxon>
        <taxon>Viridiplantae</taxon>
        <taxon>Chlorophyta</taxon>
        <taxon>core chlorophytes</taxon>
        <taxon>Chlorophyceae</taxon>
        <taxon>CS clade</taxon>
        <taxon>Chlamydomonadales</taxon>
        <taxon>Chlamydomonadaceae</taxon>
        <taxon>Chlamydomonas</taxon>
    </lineage>
</organism>
<sequence length="219" mass="23766">MMLRSTSQLHCSTSSRSAAVQVVPPVLGAPRARTSYAVVPSDQNQRCPARDVTCQAKGFGKPAPKPAGAKIELAPDQPCPCGTGNNYGACCAPYHAGQKAAMTPESLLRSRYTAYALKNAEYIADTTHQDSPEYQGSRPVYLQAVRATQRRAQFKSLTIEKTVPGASADEVVISFRAAWADKERPAIGLIDRVETSTFVREPKTGVWSYMKSDVVKDNK</sequence>
<reference evidence="2" key="1">
    <citation type="submission" date="2021-01" db="EMBL/GenBank/DDBJ databases">
        <authorList>
            <person name="Corre E."/>
            <person name="Pelletier E."/>
            <person name="Niang G."/>
            <person name="Scheremetjew M."/>
            <person name="Finn R."/>
            <person name="Kale V."/>
            <person name="Holt S."/>
            <person name="Cochrane G."/>
            <person name="Meng A."/>
            <person name="Brown T."/>
            <person name="Cohen L."/>
        </authorList>
    </citation>
    <scope>NUCLEOTIDE SEQUENCE</scope>
    <source>
        <strain evidence="2">SAG 11-49</strain>
    </source>
</reference>
<dbReference type="EMBL" id="HBFB01014853">
    <property type="protein sequence ID" value="CAD8678198.1"/>
    <property type="molecule type" value="Transcribed_RNA"/>
</dbReference>
<accession>A0A7S0RI70</accession>
<dbReference type="Gene3D" id="3.10.450.50">
    <property type="match status" value="1"/>
</dbReference>
<dbReference type="SUPFAM" id="SSF54427">
    <property type="entry name" value="NTF2-like"/>
    <property type="match status" value="1"/>
</dbReference>
<dbReference type="PANTHER" id="PTHR33747:SF1">
    <property type="entry name" value="ADENYLATE CYCLASE-ASSOCIATED CAP C-TERMINAL DOMAIN-CONTAINING PROTEIN"/>
    <property type="match status" value="1"/>
</dbReference>
<dbReference type="PANTHER" id="PTHR33747">
    <property type="entry name" value="UPF0225 PROTEIN SCO1677"/>
    <property type="match status" value="1"/>
</dbReference>
<dbReference type="InterPro" id="IPR032710">
    <property type="entry name" value="NTF2-like_dom_sf"/>
</dbReference>
<name>A0A7S0RI70_9CHLO</name>
<dbReference type="InterPro" id="IPR048469">
    <property type="entry name" value="YchJ-like_M"/>
</dbReference>
<gene>
    <name evidence="2" type="ORF">CLEI1391_LOCUS8407</name>
</gene>
<dbReference type="AlphaFoldDB" id="A0A7S0RI70"/>
<dbReference type="Pfam" id="PF02810">
    <property type="entry name" value="SEC-C"/>
    <property type="match status" value="1"/>
</dbReference>
<protein>
    <recommendedName>
        <fullName evidence="1">YchJ-like middle NTF2-like domain-containing protein</fullName>
    </recommendedName>
</protein>
<evidence type="ECO:0000313" key="2">
    <source>
        <dbReference type="EMBL" id="CAD8678198.1"/>
    </source>
</evidence>